<organism evidence="4 5">
    <name type="scientific">Brassica rapa subsp. trilocularis</name>
    <dbReference type="NCBI Taxonomy" id="1813537"/>
    <lineage>
        <taxon>Eukaryota</taxon>
        <taxon>Viridiplantae</taxon>
        <taxon>Streptophyta</taxon>
        <taxon>Embryophyta</taxon>
        <taxon>Tracheophyta</taxon>
        <taxon>Spermatophyta</taxon>
        <taxon>Magnoliopsida</taxon>
        <taxon>eudicotyledons</taxon>
        <taxon>Gunneridae</taxon>
        <taxon>Pentapetalae</taxon>
        <taxon>rosids</taxon>
        <taxon>malvids</taxon>
        <taxon>Brassicales</taxon>
        <taxon>Brassicaceae</taxon>
        <taxon>Brassiceae</taxon>
        <taxon>Brassica</taxon>
    </lineage>
</organism>
<gene>
    <name evidence="4" type="primary">A03p015370.1_BraROA</name>
    <name evidence="4" type="ORF">IGI04_009986</name>
</gene>
<dbReference type="PANTHER" id="PTHR48049">
    <property type="entry name" value="GLYCOSYLTRANSFERASE"/>
    <property type="match status" value="1"/>
</dbReference>
<evidence type="ECO:0000256" key="3">
    <source>
        <dbReference type="SAM" id="SignalP"/>
    </source>
</evidence>
<accession>A0ABQ7MZ20</accession>
<proteinExistence type="inferred from homology"/>
<evidence type="ECO:0000313" key="4">
    <source>
        <dbReference type="EMBL" id="KAG5403867.1"/>
    </source>
</evidence>
<sequence>MGSKFHAFMFPWFGFGHMTAFLHLANKLAEKGHKITFLLPKKGLKQLEPLNLFPKSIVFHILTIPSVDGLPDGAETTSDIPITLGSFLASAMDRTRGQVEEAVRLGKPDLIFFDFAHWIPDIAREYGAKSVNFVTISAACVAISFVPGRSPDELAIPPPGYPSSKVLLHGQETSSLSFLSYPFGDGVTFYERIMTGLVKCDVISIRTCQEMEGKFCDFIEREFQRKVLLTGPMLPEPDNIKPLEDQWSHWLNRFKPGSVVYCSLGSQIILEKEQFQELCLGMELTGLPFLVAVKPPKGASTIQEALPKGFEERVKERGVVWGEWVQQPLILAHPSIGCFVSHCGFGSMWESLLNDCQIVFIPHLGEQIFNTRLMSEELEVSVEVKREETGWFSKESLSGAVRSVMDKDTELGNLVRRNHAKWKESLLSSGIISEMGSKFHAFMFPWFGFGHMTAFLHLANKLAEKGHKITFLLPKKALKQLEPLNLFPECIVFHTLTIPSVDGLPDGAETTADIPITLGGFLASAMDRTRGQVEEAVRLGKPDLIFFDFAHWIPEVAKEYGAKCVNFLTISAACVAISFVPGRSPDELTVPPPGYPSSKVVLRGQETNFLSFLSYPFGDGVTFYERIMTGLVKCDGISIRTCQEMEGKFCDFIEREFQRKVLLTGPMLPEPDNIKPLEDRWHQWLNRFEPGSVVYCSLGSQIILEKEEFQELCLGMELTGLPFLVAVKPPKGASTIQEALPEGFEERVKERGVVWGEWVQQPLILAHPSIGCFVSHCGFGSMWESLLNDCQIVFIPHLGEQIFNSRLMSEELEVSVEVKREETGWFSKENISGAVRSVMDNDTELGNLVRRNHAKLKESLLSSGIISGYANNDLIDILQEGYLQITTGLKSYDVISVRTCKEIEGKFCDNIASQYKERERKKKKKFHSFMYPWFAFGHMTPYLHLTNKLAEKGNRITFLLPKKAQKLLEHLNLFPQYIVFHPHTIPHVDGLPPGAQTASDITVSLGKFLTQAMDLTRDQVFVDLACWVPEMAKA</sequence>
<dbReference type="Proteomes" id="UP000823674">
    <property type="component" value="Chromosome A03"/>
</dbReference>
<dbReference type="InterPro" id="IPR035595">
    <property type="entry name" value="UDP_glycos_trans_CS"/>
</dbReference>
<comment type="caution">
    <text evidence="4">The sequence shown here is derived from an EMBL/GenBank/DDBJ whole genome shotgun (WGS) entry which is preliminary data.</text>
</comment>
<dbReference type="Gene3D" id="3.40.50.2000">
    <property type="entry name" value="Glycogen Phosphorylase B"/>
    <property type="match status" value="5"/>
</dbReference>
<name>A0ABQ7MZ20_BRACM</name>
<dbReference type="PROSITE" id="PS00375">
    <property type="entry name" value="UDPGT"/>
    <property type="match status" value="2"/>
</dbReference>
<evidence type="ECO:0000313" key="5">
    <source>
        <dbReference type="Proteomes" id="UP000823674"/>
    </source>
</evidence>
<protein>
    <recommendedName>
        <fullName evidence="6">UDP-glycosyltransferases domain-containing protein</fullName>
    </recommendedName>
</protein>
<dbReference type="InterPro" id="IPR050481">
    <property type="entry name" value="UDP-glycosyltransf_plant"/>
</dbReference>
<dbReference type="EMBL" id="JADBGQ010000003">
    <property type="protein sequence ID" value="KAG5403867.1"/>
    <property type="molecule type" value="Genomic_DNA"/>
</dbReference>
<evidence type="ECO:0000256" key="2">
    <source>
        <dbReference type="ARBA" id="ARBA00022679"/>
    </source>
</evidence>
<dbReference type="InterPro" id="IPR002213">
    <property type="entry name" value="UDP_glucos_trans"/>
</dbReference>
<dbReference type="PANTHER" id="PTHR48049:SF9">
    <property type="entry name" value="GLYCOSYLTRANSFERASE"/>
    <property type="match status" value="1"/>
</dbReference>
<evidence type="ECO:0000256" key="1">
    <source>
        <dbReference type="ARBA" id="ARBA00009995"/>
    </source>
</evidence>
<keyword evidence="2" id="KW-0808">Transferase</keyword>
<keyword evidence="5" id="KW-1185">Reference proteome</keyword>
<evidence type="ECO:0008006" key="6">
    <source>
        <dbReference type="Google" id="ProtNLM"/>
    </source>
</evidence>
<feature type="signal peptide" evidence="3">
    <location>
        <begin position="1"/>
        <end position="20"/>
    </location>
</feature>
<feature type="chain" id="PRO_5045907469" description="UDP-glycosyltransferases domain-containing protein" evidence="3">
    <location>
        <begin position="21"/>
        <end position="1034"/>
    </location>
</feature>
<dbReference type="CDD" id="cd03784">
    <property type="entry name" value="GT1_Gtf-like"/>
    <property type="match status" value="2"/>
</dbReference>
<dbReference type="Pfam" id="PF00201">
    <property type="entry name" value="UDPGT"/>
    <property type="match status" value="2"/>
</dbReference>
<reference evidence="4 5" key="1">
    <citation type="submission" date="2021-03" db="EMBL/GenBank/DDBJ databases">
        <authorList>
            <person name="King G.J."/>
            <person name="Bancroft I."/>
            <person name="Baten A."/>
            <person name="Bloomfield J."/>
            <person name="Borpatragohain P."/>
            <person name="He Z."/>
            <person name="Irish N."/>
            <person name="Irwin J."/>
            <person name="Liu K."/>
            <person name="Mauleon R.P."/>
            <person name="Moore J."/>
            <person name="Morris R."/>
            <person name="Ostergaard L."/>
            <person name="Wang B."/>
            <person name="Wells R."/>
        </authorList>
    </citation>
    <scope>NUCLEOTIDE SEQUENCE [LARGE SCALE GENOMIC DNA]</scope>
    <source>
        <strain evidence="4">R-o-18</strain>
        <tissue evidence="4">Leaf</tissue>
    </source>
</reference>
<dbReference type="SUPFAM" id="SSF53756">
    <property type="entry name" value="UDP-Glycosyltransferase/glycogen phosphorylase"/>
    <property type="match status" value="3"/>
</dbReference>
<comment type="similarity">
    <text evidence="1">Belongs to the UDP-glycosyltransferase family.</text>
</comment>
<keyword evidence="3" id="KW-0732">Signal</keyword>